<evidence type="ECO:0000313" key="3">
    <source>
        <dbReference type="Proteomes" id="UP000076603"/>
    </source>
</evidence>
<name>A0A162QNG1_9CLOT</name>
<dbReference type="AlphaFoldDB" id="A0A162QNG1"/>
<reference evidence="2 3" key="1">
    <citation type="submission" date="2016-04" db="EMBL/GenBank/DDBJ databases">
        <title>Genome sequence of Clostridium magnum DSM 2767.</title>
        <authorList>
            <person name="Poehlein A."/>
            <person name="Uhlig R."/>
            <person name="Fischer R."/>
            <person name="Bahl H."/>
            <person name="Daniel R."/>
        </authorList>
    </citation>
    <scope>NUCLEOTIDE SEQUENCE [LARGE SCALE GENOMIC DNA]</scope>
    <source>
        <strain evidence="2 3">DSM 2767</strain>
    </source>
</reference>
<dbReference type="EMBL" id="LWAE01000015">
    <property type="protein sequence ID" value="KZL88751.1"/>
    <property type="molecule type" value="Genomic_DNA"/>
</dbReference>
<organism evidence="2 3">
    <name type="scientific">Clostridium magnum DSM 2767</name>
    <dbReference type="NCBI Taxonomy" id="1121326"/>
    <lineage>
        <taxon>Bacteria</taxon>
        <taxon>Bacillati</taxon>
        <taxon>Bacillota</taxon>
        <taxon>Clostridia</taxon>
        <taxon>Eubacteriales</taxon>
        <taxon>Clostridiaceae</taxon>
        <taxon>Clostridium</taxon>
    </lineage>
</organism>
<evidence type="ECO:0000313" key="1">
    <source>
        <dbReference type="EMBL" id="KZL88661.1"/>
    </source>
</evidence>
<evidence type="ECO:0000313" key="2">
    <source>
        <dbReference type="EMBL" id="KZL88751.1"/>
    </source>
</evidence>
<gene>
    <name evidence="1" type="ORF">CLMAG_59500</name>
    <name evidence="2" type="ORF">CLMAG_60400</name>
</gene>
<proteinExistence type="predicted"/>
<sequence>MTNDEILKRQKELLMLVEELKEKKKKAGT</sequence>
<keyword evidence="3" id="KW-1185">Reference proteome</keyword>
<accession>A0A162QNG1</accession>
<protein>
    <submittedName>
        <fullName evidence="2">Uncharacterized protein</fullName>
    </submittedName>
</protein>
<dbReference type="EMBL" id="LWAE01000015">
    <property type="protein sequence ID" value="KZL88661.1"/>
    <property type="molecule type" value="Genomic_DNA"/>
</dbReference>
<comment type="caution">
    <text evidence="2">The sequence shown here is derived from an EMBL/GenBank/DDBJ whole genome shotgun (WGS) entry which is preliminary data.</text>
</comment>
<dbReference type="Proteomes" id="UP000076603">
    <property type="component" value="Unassembled WGS sequence"/>
</dbReference>
<dbReference type="PATRIC" id="fig|1121326.3.peg.6018"/>